<evidence type="ECO:0000313" key="2">
    <source>
        <dbReference type="Proteomes" id="UP001165369"/>
    </source>
</evidence>
<gene>
    <name evidence="1" type="ORF">M8009_18550</name>
</gene>
<dbReference type="InterPro" id="IPR008257">
    <property type="entry name" value="Pept_M19"/>
</dbReference>
<organism evidence="1 2">
    <name type="scientific">Halomonas gemina</name>
    <dbReference type="NCBI Taxonomy" id="2945105"/>
    <lineage>
        <taxon>Bacteria</taxon>
        <taxon>Pseudomonadati</taxon>
        <taxon>Pseudomonadota</taxon>
        <taxon>Gammaproteobacteria</taxon>
        <taxon>Oceanospirillales</taxon>
        <taxon>Halomonadaceae</taxon>
        <taxon>Halomonas</taxon>
    </lineage>
</organism>
<protein>
    <submittedName>
        <fullName evidence="1">Dipeptidase</fullName>
    </submittedName>
</protein>
<comment type="caution">
    <text evidence="1">The sequence shown here is derived from an EMBL/GenBank/DDBJ whole genome shotgun (WGS) entry which is preliminary data.</text>
</comment>
<dbReference type="InterPro" id="IPR032466">
    <property type="entry name" value="Metal_Hydrolase"/>
</dbReference>
<sequence length="317" mass="35423">MKPIVFDGLVVGHWDRKIFEDMHAGGVTAANCTCCIWEDIDATIKNIASWKRMLLENSDILMQVYDVDDIWTAYETGKVGIILGWQNSSGFGDYIDSVALFRELGIRVVQLTYNTANSVGSGCYESRDLGLTDYGRHLIWEMNEQGILVDLSHVSDQTAREAIDASKKPVAYTHICPHELSPHSRNKSDEQLHYIAERDGFVGVAGIPPFLRAGYDATIVDYVDAILHVRNVVGEDQVGIGTDLTQGHGQGFFDWIAMDKGNGRKLVDLGGIPLLPDFKNASCYPNLVEELERRDLSDGQVEKITGRNWINFLKNVW</sequence>
<dbReference type="RefSeq" id="WP_250063924.1">
    <property type="nucleotide sequence ID" value="NZ_JAMJPK010000012.1"/>
</dbReference>
<dbReference type="Gene3D" id="3.20.20.140">
    <property type="entry name" value="Metal-dependent hydrolases"/>
    <property type="match status" value="1"/>
</dbReference>
<dbReference type="Pfam" id="PF01244">
    <property type="entry name" value="Peptidase_M19"/>
    <property type="match status" value="1"/>
</dbReference>
<proteinExistence type="predicted"/>
<dbReference type="EMBL" id="JAMJPK010000012">
    <property type="protein sequence ID" value="MCL7942282.1"/>
    <property type="molecule type" value="Genomic_DNA"/>
</dbReference>
<dbReference type="Proteomes" id="UP001165369">
    <property type="component" value="Unassembled WGS sequence"/>
</dbReference>
<accession>A0ABT0T5V0</accession>
<reference evidence="1" key="1">
    <citation type="submission" date="2022-05" db="EMBL/GenBank/DDBJ databases">
        <title>Halomonas geminus sp. nov. and Halomonas llamarensis sp. nov. isolated from high-altitude salars of the Atacama Desert.</title>
        <authorList>
            <person name="Hintersatz C."/>
            <person name="Rojas L.A."/>
            <person name="Wei T.-S."/>
            <person name="Kutschke S."/>
            <person name="Lehmann F."/>
            <person name="Jain R."/>
            <person name="Pollmann K."/>
        </authorList>
    </citation>
    <scope>NUCLEOTIDE SEQUENCE</scope>
    <source>
        <strain evidence="1">ATCH28</strain>
    </source>
</reference>
<dbReference type="PANTHER" id="PTHR10443">
    <property type="entry name" value="MICROSOMAL DIPEPTIDASE"/>
    <property type="match status" value="1"/>
</dbReference>
<name>A0ABT0T5V0_9GAMM</name>
<keyword evidence="2" id="KW-1185">Reference proteome</keyword>
<dbReference type="PANTHER" id="PTHR10443:SF12">
    <property type="entry name" value="DIPEPTIDASE"/>
    <property type="match status" value="1"/>
</dbReference>
<dbReference type="PROSITE" id="PS51365">
    <property type="entry name" value="RENAL_DIPEPTIDASE_2"/>
    <property type="match status" value="1"/>
</dbReference>
<evidence type="ECO:0000313" key="1">
    <source>
        <dbReference type="EMBL" id="MCL7942282.1"/>
    </source>
</evidence>
<dbReference type="SUPFAM" id="SSF51556">
    <property type="entry name" value="Metallo-dependent hydrolases"/>
    <property type="match status" value="1"/>
</dbReference>